<keyword evidence="6 10" id="KW-0067">ATP-binding</keyword>
<dbReference type="AlphaFoldDB" id="A0A2U2DLX9"/>
<comment type="similarity">
    <text evidence="2">Belongs to the ABC transporter superfamily.</text>
</comment>
<dbReference type="InterPro" id="IPR003439">
    <property type="entry name" value="ABC_transporter-like_ATP-bd"/>
</dbReference>
<gene>
    <name evidence="10" type="ORF">DEM27_21630</name>
</gene>
<dbReference type="InterPro" id="IPR012340">
    <property type="entry name" value="NA-bd_OB-fold"/>
</dbReference>
<dbReference type="Proteomes" id="UP000245252">
    <property type="component" value="Unassembled WGS sequence"/>
</dbReference>
<dbReference type="SMART" id="SM00382">
    <property type="entry name" value="AAA"/>
    <property type="match status" value="1"/>
</dbReference>
<dbReference type="GO" id="GO:0055052">
    <property type="term" value="C:ATP-binding cassette (ABC) transporter complex, substrate-binding subunit-containing"/>
    <property type="evidence" value="ECO:0007669"/>
    <property type="project" value="TreeGrafter"/>
</dbReference>
<protein>
    <submittedName>
        <fullName evidence="10">ABC transporter ATP-binding protein</fullName>
    </submittedName>
</protein>
<evidence type="ECO:0000256" key="5">
    <source>
        <dbReference type="ARBA" id="ARBA00022741"/>
    </source>
</evidence>
<dbReference type="GO" id="GO:0016887">
    <property type="term" value="F:ATP hydrolysis activity"/>
    <property type="evidence" value="ECO:0007669"/>
    <property type="project" value="InterPro"/>
</dbReference>
<dbReference type="PANTHER" id="PTHR43875">
    <property type="entry name" value="MALTODEXTRIN IMPORT ATP-BINDING PROTEIN MSMX"/>
    <property type="match status" value="1"/>
</dbReference>
<dbReference type="RefSeq" id="WP_109460326.1">
    <property type="nucleotide sequence ID" value="NZ_QFBC01000011.1"/>
</dbReference>
<dbReference type="Pfam" id="PF00005">
    <property type="entry name" value="ABC_tran"/>
    <property type="match status" value="1"/>
</dbReference>
<dbReference type="PROSITE" id="PS50893">
    <property type="entry name" value="ABC_TRANSPORTER_2"/>
    <property type="match status" value="1"/>
</dbReference>
<evidence type="ECO:0000313" key="10">
    <source>
        <dbReference type="EMBL" id="PWE54302.1"/>
    </source>
</evidence>
<evidence type="ECO:0000256" key="8">
    <source>
        <dbReference type="ARBA" id="ARBA00023136"/>
    </source>
</evidence>
<evidence type="ECO:0000256" key="6">
    <source>
        <dbReference type="ARBA" id="ARBA00022840"/>
    </source>
</evidence>
<dbReference type="SUPFAM" id="SSF50331">
    <property type="entry name" value="MOP-like"/>
    <property type="match status" value="1"/>
</dbReference>
<dbReference type="FunFam" id="3.40.50.300:FF:000042">
    <property type="entry name" value="Maltose/maltodextrin ABC transporter, ATP-binding protein"/>
    <property type="match status" value="1"/>
</dbReference>
<dbReference type="InterPro" id="IPR003593">
    <property type="entry name" value="AAA+_ATPase"/>
</dbReference>
<dbReference type="Gene3D" id="2.40.50.100">
    <property type="match status" value="1"/>
</dbReference>
<keyword evidence="8" id="KW-0472">Membrane</keyword>
<dbReference type="InterPro" id="IPR047641">
    <property type="entry name" value="ABC_transpr_MalK/UgpC-like"/>
</dbReference>
<feature type="domain" description="ABC transporter" evidence="9">
    <location>
        <begin position="4"/>
        <end position="234"/>
    </location>
</feature>
<comment type="caution">
    <text evidence="10">The sequence shown here is derived from an EMBL/GenBank/DDBJ whole genome shotgun (WGS) entry which is preliminary data.</text>
</comment>
<evidence type="ECO:0000256" key="3">
    <source>
        <dbReference type="ARBA" id="ARBA00022448"/>
    </source>
</evidence>
<keyword evidence="11" id="KW-1185">Reference proteome</keyword>
<accession>A0A2U2DLX9</accession>
<organism evidence="10 11">
    <name type="scientific">Metarhizobium album</name>
    <dbReference type="NCBI Taxonomy" id="2182425"/>
    <lineage>
        <taxon>Bacteria</taxon>
        <taxon>Pseudomonadati</taxon>
        <taxon>Pseudomonadota</taxon>
        <taxon>Alphaproteobacteria</taxon>
        <taxon>Hyphomicrobiales</taxon>
        <taxon>Rhizobiaceae</taxon>
        <taxon>Metarhizobium</taxon>
    </lineage>
</organism>
<dbReference type="InterPro" id="IPR027417">
    <property type="entry name" value="P-loop_NTPase"/>
</dbReference>
<reference evidence="10 11" key="1">
    <citation type="submission" date="2018-05" db="EMBL/GenBank/DDBJ databases">
        <title>The draft genome of strain NS-104.</title>
        <authorList>
            <person name="Hang P."/>
            <person name="Jiang J."/>
        </authorList>
    </citation>
    <scope>NUCLEOTIDE SEQUENCE [LARGE SCALE GENOMIC DNA]</scope>
    <source>
        <strain evidence="10 11">NS-104</strain>
    </source>
</reference>
<keyword evidence="5" id="KW-0547">Nucleotide-binding</keyword>
<evidence type="ECO:0000256" key="1">
    <source>
        <dbReference type="ARBA" id="ARBA00004417"/>
    </source>
</evidence>
<dbReference type="PANTHER" id="PTHR43875:SF15">
    <property type="entry name" value="TREHALOSE IMPORT ATP-BINDING PROTEIN SUGC"/>
    <property type="match status" value="1"/>
</dbReference>
<dbReference type="SUPFAM" id="SSF52540">
    <property type="entry name" value="P-loop containing nucleoside triphosphate hydrolases"/>
    <property type="match status" value="1"/>
</dbReference>
<dbReference type="InterPro" id="IPR008995">
    <property type="entry name" value="Mo/tungstate-bd_C_term_dom"/>
</dbReference>
<dbReference type="GO" id="GO:0005524">
    <property type="term" value="F:ATP binding"/>
    <property type="evidence" value="ECO:0007669"/>
    <property type="project" value="UniProtKB-KW"/>
</dbReference>
<evidence type="ECO:0000256" key="7">
    <source>
        <dbReference type="ARBA" id="ARBA00022967"/>
    </source>
</evidence>
<dbReference type="EMBL" id="QFBC01000011">
    <property type="protein sequence ID" value="PWE54302.1"/>
    <property type="molecule type" value="Genomic_DNA"/>
</dbReference>
<evidence type="ECO:0000259" key="9">
    <source>
        <dbReference type="PROSITE" id="PS50893"/>
    </source>
</evidence>
<evidence type="ECO:0000256" key="2">
    <source>
        <dbReference type="ARBA" id="ARBA00005417"/>
    </source>
</evidence>
<sequence>MAEIKLKNLNIEFGSFKAVDNVDLIVKDGEFVVYLGPSGCGKTTTLRSIAGLVKATSGDILFDGKRVNDLSASERNIAMVFQFVSLYPHLKIRQNIVFPLKARGVAKAEIARKLDWVTEVFKLGDDLDRYPGALPPGARQKVALARAVIRDPAVLLLDEPLSAIDEQFREEMRWELGHLQRQLGVTTIYVTHDQREAMSLADRIVLMSDGRIVQVGEADQIFYNPVNMFAGQFIGSPSMNLIDLRPAEGGLTLGASGVHLSPERDGLPVWAMNSRRPLKLGIRPLNVELVDDDHQGPSLDIAVDDVFSVGRERFFTFHLGDQIHQGVDKRKTVGSTGRVRFAPEGFLFFDTETGRRAAPEVSA</sequence>
<name>A0A2U2DLX9_9HYPH</name>
<keyword evidence="3" id="KW-0813">Transport</keyword>
<proteinExistence type="inferred from homology"/>
<dbReference type="GO" id="GO:0140359">
    <property type="term" value="F:ABC-type transporter activity"/>
    <property type="evidence" value="ECO:0007669"/>
    <property type="project" value="UniProtKB-ARBA"/>
</dbReference>
<dbReference type="OrthoDB" id="8053579at2"/>
<keyword evidence="7" id="KW-1278">Translocase</keyword>
<dbReference type="Gene3D" id="3.40.50.300">
    <property type="entry name" value="P-loop containing nucleotide triphosphate hydrolases"/>
    <property type="match status" value="1"/>
</dbReference>
<comment type="subcellular location">
    <subcellularLocation>
        <location evidence="1">Cell inner membrane</location>
        <topology evidence="1">Peripheral membrane protein</topology>
    </subcellularLocation>
</comment>
<keyword evidence="4" id="KW-1003">Cell membrane</keyword>
<dbReference type="Gene3D" id="2.40.50.140">
    <property type="entry name" value="Nucleic acid-binding proteins"/>
    <property type="match status" value="1"/>
</dbReference>
<evidence type="ECO:0000256" key="4">
    <source>
        <dbReference type="ARBA" id="ARBA00022475"/>
    </source>
</evidence>
<evidence type="ECO:0000313" key="11">
    <source>
        <dbReference type="Proteomes" id="UP000245252"/>
    </source>
</evidence>